<feature type="active site" description="Proton acceptor; for glutaminase activity" evidence="7">
    <location>
        <position position="73"/>
    </location>
</feature>
<dbReference type="GO" id="GO:0009435">
    <property type="term" value="P:NAD+ biosynthetic process"/>
    <property type="evidence" value="ECO:0007669"/>
    <property type="project" value="UniProtKB-UniRule"/>
</dbReference>
<dbReference type="CDD" id="cd00553">
    <property type="entry name" value="NAD_synthase"/>
    <property type="match status" value="1"/>
</dbReference>
<dbReference type="InterPro" id="IPR003694">
    <property type="entry name" value="NAD_synthase"/>
</dbReference>
<evidence type="ECO:0000256" key="6">
    <source>
        <dbReference type="ARBA" id="ARBA00023027"/>
    </source>
</evidence>
<dbReference type="FunFam" id="3.40.50.620:FF:000106">
    <property type="entry name" value="Glutamine-dependent NAD(+) synthetase"/>
    <property type="match status" value="1"/>
</dbReference>
<dbReference type="InterPro" id="IPR014445">
    <property type="entry name" value="Gln-dep_NAD_synthase"/>
</dbReference>
<comment type="caution">
    <text evidence="7">Lacks conserved residue(s) required for the propagation of feature annotation.</text>
</comment>
<evidence type="ECO:0000256" key="9">
    <source>
        <dbReference type="RuleBase" id="RU003811"/>
    </source>
</evidence>
<dbReference type="Pfam" id="PF02540">
    <property type="entry name" value="NAD_synthase"/>
    <property type="match status" value="1"/>
</dbReference>
<keyword evidence="6 7" id="KW-0520">NAD</keyword>
<comment type="catalytic activity">
    <reaction evidence="7 8">
        <text>deamido-NAD(+) + L-glutamine + ATP + H2O = L-glutamate + AMP + diphosphate + NAD(+) + H(+)</text>
        <dbReference type="Rhea" id="RHEA:24384"/>
        <dbReference type="ChEBI" id="CHEBI:15377"/>
        <dbReference type="ChEBI" id="CHEBI:15378"/>
        <dbReference type="ChEBI" id="CHEBI:29985"/>
        <dbReference type="ChEBI" id="CHEBI:30616"/>
        <dbReference type="ChEBI" id="CHEBI:33019"/>
        <dbReference type="ChEBI" id="CHEBI:57540"/>
        <dbReference type="ChEBI" id="CHEBI:58359"/>
        <dbReference type="ChEBI" id="CHEBI:58437"/>
        <dbReference type="ChEBI" id="CHEBI:456215"/>
        <dbReference type="EC" id="6.3.5.1"/>
    </reaction>
</comment>
<feature type="binding site" evidence="7">
    <location>
        <position position="217"/>
    </location>
    <ligand>
        <name>L-glutamine</name>
        <dbReference type="ChEBI" id="CHEBI:58359"/>
    </ligand>
</feature>
<keyword evidence="4 7" id="KW-0547">Nucleotide-binding</keyword>
<dbReference type="Gene3D" id="3.40.50.620">
    <property type="entry name" value="HUPs"/>
    <property type="match status" value="1"/>
</dbReference>
<comment type="pathway">
    <text evidence="1 7 8">Cofactor biosynthesis; NAD(+) biosynthesis; NAD(+) from deamido-NAD(+) (L-Gln route): step 1/1.</text>
</comment>
<comment type="similarity">
    <text evidence="9">Belongs to the NAD synthetase family.</text>
</comment>
<sequence>MNSNQAPVSELSHVTSHKDNVQLKPSHHSDTKINLGLAQLNLHVGHIEKNLDLILKTIRIHKNLGSDLVVFSELTITGYSPEDVLFRRDLHDQIQYALKEIQNISLELNIAILIGYPMLIEDTNHELAIHSKMQPLMRNCASLIDQGKIIATYFKRALPNYAVFDEKRYFNAGHETCVIDFRGIKLGILICEDLWLTELIDETVAHGAEIILSLHGSPFALNKPAKRQQLMQQHVKRLNTPLIYVNQIGGQDDLIFDGQSFALNSKGELVTILAAFAEDNLVIPISDLLNETNNKFIPEEQWPNYVTGTHLSMTELDDLYQALVLATRDYVLKNGFKGITLGLSGGIDSALTLAIAVDALGAQNCQAVMLPFRYTSEISILDAKEEAELLGVQFDVISIEPMFEAFMNGLSPLFDHLPKDTTEENLQARCRGVILMAISNKQKRLVLTTSNKSEVSVGYSTLYGDMAGGFNVLKDVPKTWVYALSAYRNQIEYVIPERVITRAPSAELAPDQTDQDNLPPYDILDPLLKAYVEEDATITELLAMGFSLDDINRVVRLVNFNQYKRSQSPIGPKVTDRSFSRERRYPVTNGFNPFFKSNI</sequence>
<dbReference type="InterPro" id="IPR014729">
    <property type="entry name" value="Rossmann-like_a/b/a_fold"/>
</dbReference>
<evidence type="ECO:0000256" key="5">
    <source>
        <dbReference type="ARBA" id="ARBA00022840"/>
    </source>
</evidence>
<dbReference type="RefSeq" id="WP_093320826.1">
    <property type="nucleotide sequence ID" value="NZ_FOHV01000020.1"/>
</dbReference>
<feature type="domain" description="CN hydrolase" evidence="11">
    <location>
        <begin position="33"/>
        <end position="290"/>
    </location>
</feature>
<evidence type="ECO:0000256" key="3">
    <source>
        <dbReference type="ARBA" id="ARBA00022598"/>
    </source>
</evidence>
<accession>A0A1I0DVL9</accession>
<feature type="binding site" evidence="7">
    <location>
        <position position="223"/>
    </location>
    <ligand>
        <name>L-glutamine</name>
        <dbReference type="ChEBI" id="CHEBI:58359"/>
    </ligand>
</feature>
<keyword evidence="13" id="KW-1185">Reference proteome</keyword>
<dbReference type="SUPFAM" id="SSF52402">
    <property type="entry name" value="Adenine nucleotide alpha hydrolases-like"/>
    <property type="match status" value="1"/>
</dbReference>
<feature type="region of interest" description="Disordered" evidence="10">
    <location>
        <begin position="1"/>
        <end position="27"/>
    </location>
</feature>
<dbReference type="AlphaFoldDB" id="A0A1I0DVL9"/>
<feature type="binding site" evidence="7">
    <location>
        <position position="161"/>
    </location>
    <ligand>
        <name>L-glutamine</name>
        <dbReference type="ChEBI" id="CHEBI:58359"/>
    </ligand>
</feature>
<dbReference type="SUPFAM" id="SSF56317">
    <property type="entry name" value="Carbon-nitrogen hydrolase"/>
    <property type="match status" value="1"/>
</dbReference>
<evidence type="ECO:0000256" key="4">
    <source>
        <dbReference type="ARBA" id="ARBA00022741"/>
    </source>
</evidence>
<dbReference type="OrthoDB" id="9760188at2"/>
<dbReference type="UniPathway" id="UPA00253">
    <property type="reaction ID" value="UER00334"/>
</dbReference>
<comment type="function">
    <text evidence="7">Catalyzes the ATP-dependent amidation of deamido-NAD to form NAD. Uses L-glutamine as a nitrogen source.</text>
</comment>
<dbReference type="GO" id="GO:0003952">
    <property type="term" value="F:NAD+ synthase (glutamine-hydrolyzing) activity"/>
    <property type="evidence" value="ECO:0007669"/>
    <property type="project" value="UniProtKB-UniRule"/>
</dbReference>
<evidence type="ECO:0000256" key="2">
    <source>
        <dbReference type="ARBA" id="ARBA00007145"/>
    </source>
</evidence>
<feature type="binding site" evidence="7">
    <location>
        <begin position="342"/>
        <end position="349"/>
    </location>
    <ligand>
        <name>ATP</name>
        <dbReference type="ChEBI" id="CHEBI:30616"/>
    </ligand>
</feature>
<feature type="binding site" evidence="7">
    <location>
        <position position="449"/>
    </location>
    <ligand>
        <name>ATP</name>
        <dbReference type="ChEBI" id="CHEBI:30616"/>
    </ligand>
</feature>
<keyword evidence="3 7" id="KW-0436">Ligase</keyword>
<evidence type="ECO:0000313" key="13">
    <source>
        <dbReference type="Proteomes" id="UP000242642"/>
    </source>
</evidence>
<name>A0A1I0DVL9_9GAMM</name>
<dbReference type="GO" id="GO:0008795">
    <property type="term" value="F:NAD+ synthase activity"/>
    <property type="evidence" value="ECO:0007669"/>
    <property type="project" value="UniProtKB-UniRule"/>
</dbReference>
<evidence type="ECO:0000313" key="12">
    <source>
        <dbReference type="EMBL" id="SET36562.1"/>
    </source>
</evidence>
<evidence type="ECO:0000259" key="11">
    <source>
        <dbReference type="PROSITE" id="PS50263"/>
    </source>
</evidence>
<proteinExistence type="inferred from homology"/>
<dbReference type="HAMAP" id="MF_02090">
    <property type="entry name" value="NadE_glutamine_dep"/>
    <property type="match status" value="1"/>
</dbReference>
<reference evidence="13" key="1">
    <citation type="submission" date="2016-10" db="EMBL/GenBank/DDBJ databases">
        <authorList>
            <person name="Varghese N."/>
            <person name="Submissions S."/>
        </authorList>
    </citation>
    <scope>NUCLEOTIDE SEQUENCE [LARGE SCALE GENOMIC DNA]</scope>
    <source>
        <strain evidence="13">DSM 18579</strain>
    </source>
</reference>
<feature type="compositionally biased region" description="Basic and acidic residues" evidence="10">
    <location>
        <begin position="16"/>
        <end position="27"/>
    </location>
</feature>
<dbReference type="GO" id="GO:0004359">
    <property type="term" value="F:glutaminase activity"/>
    <property type="evidence" value="ECO:0007669"/>
    <property type="project" value="InterPro"/>
</dbReference>
<feature type="active site" description="For glutaminase activity" evidence="7">
    <location>
        <position position="155"/>
    </location>
</feature>
<feature type="binding site" evidence="7">
    <location>
        <position position="425"/>
    </location>
    <ligand>
        <name>deamido-NAD(+)</name>
        <dbReference type="ChEBI" id="CHEBI:58437"/>
        <note>ligand shared between two neighboring subunits</note>
    </ligand>
</feature>
<feature type="active site" description="Nucleophile; for glutaminase activity" evidence="7">
    <location>
        <position position="191"/>
    </location>
</feature>
<dbReference type="PIRSF" id="PIRSF006630">
    <property type="entry name" value="NADS_GAT"/>
    <property type="match status" value="1"/>
</dbReference>
<organism evidence="12 13">
    <name type="scientific">Thorsellia anophelis DSM 18579</name>
    <dbReference type="NCBI Taxonomy" id="1123402"/>
    <lineage>
        <taxon>Bacteria</taxon>
        <taxon>Pseudomonadati</taxon>
        <taxon>Pseudomonadota</taxon>
        <taxon>Gammaproteobacteria</taxon>
        <taxon>Enterobacterales</taxon>
        <taxon>Thorselliaceae</taxon>
        <taxon>Thorsellia</taxon>
    </lineage>
</organism>
<evidence type="ECO:0000256" key="1">
    <source>
        <dbReference type="ARBA" id="ARBA00005188"/>
    </source>
</evidence>
<dbReference type="CDD" id="cd07570">
    <property type="entry name" value="GAT_Gln-NAD-synth"/>
    <property type="match status" value="1"/>
</dbReference>
<dbReference type="GO" id="GO:0005737">
    <property type="term" value="C:cytoplasm"/>
    <property type="evidence" value="ECO:0007669"/>
    <property type="project" value="InterPro"/>
</dbReference>
<keyword evidence="5 7" id="KW-0067">ATP-binding</keyword>
<dbReference type="STRING" id="1123402.SAMN02583745_02142"/>
<protein>
    <recommendedName>
        <fullName evidence="7 8">Glutamine-dependent NAD(+) synthetase</fullName>
        <ecNumber evidence="7 8">6.3.5.1</ecNumber>
    </recommendedName>
    <alternativeName>
        <fullName evidence="7 8">NAD(+) synthase [glutamine-hydrolyzing]</fullName>
    </alternativeName>
</protein>
<dbReference type="PROSITE" id="PS50263">
    <property type="entry name" value="CN_HYDROLASE"/>
    <property type="match status" value="1"/>
</dbReference>
<dbReference type="EC" id="6.3.5.1" evidence="7 8"/>
<dbReference type="Gene3D" id="3.60.110.10">
    <property type="entry name" value="Carbon-nitrogen hydrolase"/>
    <property type="match status" value="1"/>
</dbReference>
<dbReference type="NCBIfam" id="TIGR00552">
    <property type="entry name" value="nadE"/>
    <property type="match status" value="1"/>
</dbReference>
<evidence type="ECO:0000256" key="7">
    <source>
        <dbReference type="HAMAP-Rule" id="MF_02090"/>
    </source>
</evidence>
<dbReference type="InterPro" id="IPR003010">
    <property type="entry name" value="C-N_Hydrolase"/>
</dbReference>
<dbReference type="GO" id="GO:0005524">
    <property type="term" value="F:ATP binding"/>
    <property type="evidence" value="ECO:0007669"/>
    <property type="project" value="UniProtKB-UniRule"/>
</dbReference>
<gene>
    <name evidence="7" type="primary">nadE</name>
    <name evidence="12" type="ORF">SAMN02583745_02142</name>
</gene>
<evidence type="ECO:0000256" key="10">
    <source>
        <dbReference type="SAM" id="MobiDB-lite"/>
    </source>
</evidence>
<feature type="binding site" evidence="7">
    <location>
        <position position="454"/>
    </location>
    <ligand>
        <name>deamido-NAD(+)</name>
        <dbReference type="ChEBI" id="CHEBI:58437"/>
        <note>ligand shared between two neighboring subunits</note>
    </ligand>
</feature>
<feature type="binding site" evidence="7">
    <location>
        <position position="564"/>
    </location>
    <ligand>
        <name>deamido-NAD(+)</name>
        <dbReference type="ChEBI" id="CHEBI:58437"/>
        <note>ligand shared between two neighboring subunits</note>
    </ligand>
</feature>
<comment type="similarity">
    <text evidence="2 7 8">In the C-terminal section; belongs to the NAD synthetase family.</text>
</comment>
<dbReference type="NCBIfam" id="NF010588">
    <property type="entry name" value="PRK13981.1"/>
    <property type="match status" value="1"/>
</dbReference>
<dbReference type="InterPro" id="IPR036526">
    <property type="entry name" value="C-N_Hydrolase_sf"/>
</dbReference>
<dbReference type="PANTHER" id="PTHR23090">
    <property type="entry name" value="NH 3 /GLUTAMINE-DEPENDENT NAD + SYNTHETASE"/>
    <property type="match status" value="1"/>
</dbReference>
<dbReference type="InterPro" id="IPR022310">
    <property type="entry name" value="NAD/GMP_synthase"/>
</dbReference>
<evidence type="ECO:0000256" key="8">
    <source>
        <dbReference type="PIRNR" id="PIRNR006630"/>
    </source>
</evidence>
<dbReference type="Pfam" id="PF00795">
    <property type="entry name" value="CN_hydrolase"/>
    <property type="match status" value="1"/>
</dbReference>
<dbReference type="PANTHER" id="PTHR23090:SF9">
    <property type="entry name" value="GLUTAMINE-DEPENDENT NAD(+) SYNTHETASE"/>
    <property type="match status" value="1"/>
</dbReference>
<dbReference type="Proteomes" id="UP000242642">
    <property type="component" value="Unassembled WGS sequence"/>
</dbReference>
<dbReference type="EMBL" id="FOHV01000020">
    <property type="protein sequence ID" value="SET36562.1"/>
    <property type="molecule type" value="Genomic_DNA"/>
</dbReference>